<keyword evidence="2" id="KW-0812">Transmembrane</keyword>
<protein>
    <recommendedName>
        <fullName evidence="3">DUF6821 domain-containing protein</fullName>
    </recommendedName>
</protein>
<evidence type="ECO:0000313" key="5">
    <source>
        <dbReference type="Proteomes" id="UP000593561"/>
    </source>
</evidence>
<feature type="transmembrane region" description="Helical" evidence="2">
    <location>
        <begin position="153"/>
        <end position="173"/>
    </location>
</feature>
<dbReference type="EMBL" id="JABFAC010000007">
    <property type="protein sequence ID" value="MBA0619356.1"/>
    <property type="molecule type" value="Genomic_DNA"/>
</dbReference>
<dbReference type="InterPro" id="IPR045883">
    <property type="entry name" value="At4g13530-like"/>
</dbReference>
<organism evidence="4 5">
    <name type="scientific">Gossypium davidsonii</name>
    <name type="common">Davidson's cotton</name>
    <name type="synonym">Gossypium klotzschianum subsp. davidsonii</name>
    <dbReference type="NCBI Taxonomy" id="34287"/>
    <lineage>
        <taxon>Eukaryota</taxon>
        <taxon>Viridiplantae</taxon>
        <taxon>Streptophyta</taxon>
        <taxon>Embryophyta</taxon>
        <taxon>Tracheophyta</taxon>
        <taxon>Spermatophyta</taxon>
        <taxon>Magnoliopsida</taxon>
        <taxon>eudicotyledons</taxon>
        <taxon>Gunneridae</taxon>
        <taxon>Pentapetalae</taxon>
        <taxon>rosids</taxon>
        <taxon>malvids</taxon>
        <taxon>Malvales</taxon>
        <taxon>Malvaceae</taxon>
        <taxon>Malvoideae</taxon>
        <taxon>Gossypium</taxon>
    </lineage>
</organism>
<evidence type="ECO:0000259" key="3">
    <source>
        <dbReference type="Pfam" id="PF20705"/>
    </source>
</evidence>
<dbReference type="PANTHER" id="PTHR33646:SF2">
    <property type="entry name" value="F20H23.8 PROTEIN"/>
    <property type="match status" value="1"/>
</dbReference>
<gene>
    <name evidence="4" type="ORF">Godav_028544</name>
</gene>
<proteinExistence type="predicted"/>
<keyword evidence="5" id="KW-1185">Reference proteome</keyword>
<comment type="caution">
    <text evidence="4">The sequence shown here is derived from an EMBL/GenBank/DDBJ whole genome shotgun (WGS) entry which is preliminary data.</text>
</comment>
<evidence type="ECO:0000313" key="4">
    <source>
        <dbReference type="EMBL" id="MBA0619356.1"/>
    </source>
</evidence>
<evidence type="ECO:0000256" key="2">
    <source>
        <dbReference type="SAM" id="Phobius"/>
    </source>
</evidence>
<reference evidence="4 5" key="1">
    <citation type="journal article" date="2019" name="Genome Biol. Evol.">
        <title>Insights into the evolution of the New World diploid cottons (Gossypium, subgenus Houzingenia) based on genome sequencing.</title>
        <authorList>
            <person name="Grover C.E."/>
            <person name="Arick M.A. 2nd"/>
            <person name="Thrash A."/>
            <person name="Conover J.L."/>
            <person name="Sanders W.S."/>
            <person name="Peterson D.G."/>
            <person name="Frelichowski J.E."/>
            <person name="Scheffler J.A."/>
            <person name="Scheffler B.E."/>
            <person name="Wendel J.F."/>
        </authorList>
    </citation>
    <scope>NUCLEOTIDE SEQUENCE [LARGE SCALE GENOMIC DNA]</scope>
    <source>
        <strain evidence="4">27</strain>
        <tissue evidence="4">Leaf</tissue>
    </source>
</reference>
<accession>A0A7J8S179</accession>
<evidence type="ECO:0000256" key="1">
    <source>
        <dbReference type="SAM" id="MobiDB-lite"/>
    </source>
</evidence>
<feature type="domain" description="DUF6821" evidence="3">
    <location>
        <begin position="87"/>
        <end position="185"/>
    </location>
</feature>
<keyword evidence="2" id="KW-1133">Transmembrane helix</keyword>
<feature type="transmembrane region" description="Helical" evidence="2">
    <location>
        <begin position="361"/>
        <end position="384"/>
    </location>
</feature>
<dbReference type="Proteomes" id="UP000593561">
    <property type="component" value="Unassembled WGS sequence"/>
</dbReference>
<feature type="region of interest" description="Disordered" evidence="1">
    <location>
        <begin position="21"/>
        <end position="40"/>
    </location>
</feature>
<dbReference type="PANTHER" id="PTHR33646">
    <property type="entry name" value="GB|AAF00631.1"/>
    <property type="match status" value="1"/>
</dbReference>
<dbReference type="AlphaFoldDB" id="A0A7J8S179"/>
<feature type="domain" description="DUF6821" evidence="3">
    <location>
        <begin position="291"/>
        <end position="395"/>
    </location>
</feature>
<name>A0A7J8S179_GOSDV</name>
<dbReference type="InterPro" id="IPR049224">
    <property type="entry name" value="DUF6821"/>
</dbReference>
<dbReference type="Pfam" id="PF20705">
    <property type="entry name" value="DUF6821"/>
    <property type="match status" value="2"/>
</dbReference>
<sequence length="406" mass="46313">MIHFEIDADNDWVFLPDKGLPETKQDSETNIHGGRRTNPATKPLFLADYFDPKQSANENITGSVEAAAADDDDKGVKTQEFSACHEPVDSRKSNSRDVVTQIDLMDTFNFDEKIRILEENENKGEDDMIWGEIKNKEEGNSDCFSFWKRNLNVVGGICSFGFAAVATFFILTLGNQQGKRQQRDDEKKLLQSDEQFIFPFPRMIHLEIDADNDSIFLPDNGLPKTKQDSKTNIHGGRRTNPATKPLFLVDYFDLKQSAEEKIKEPVIGSVEAAADDNKGVKTQEFSACHELVDSPKYSSRNVTQIDLMDTFNFDEKLRVLEGNENKEEVDMILGENKNKEGKIKNKQEENSDRFSFWKRNFNAVGGIRSFGFTAVATFFILILVNQQKKRQQRDDQKRVLQPDEQV</sequence>
<keyword evidence="2" id="KW-0472">Membrane</keyword>